<dbReference type="AlphaFoldDB" id="A0A8X6VCW4"/>
<protein>
    <submittedName>
        <fullName evidence="1">Uncharacterized protein</fullName>
    </submittedName>
</protein>
<sequence length="143" mass="16176">MRKLWCWLQNQLQQQLGSHYRREITVPSELSREVRALYATGNNGKTALLCHVRRPCLGLGQPPYTIPSFLPQWLDSSGWALAFSTSLIQASLLSASVHQFLVFKIRFSRSSVHLSFGLPFLRAPMGWALKTFLVVRSSSILTT</sequence>
<dbReference type="EMBL" id="BMAU01021236">
    <property type="protein sequence ID" value="GFY03278.1"/>
    <property type="molecule type" value="Genomic_DNA"/>
</dbReference>
<reference evidence="1" key="1">
    <citation type="submission" date="2020-08" db="EMBL/GenBank/DDBJ databases">
        <title>Multicomponent nature underlies the extraordinary mechanical properties of spider dragline silk.</title>
        <authorList>
            <person name="Kono N."/>
            <person name="Nakamura H."/>
            <person name="Mori M."/>
            <person name="Yoshida Y."/>
            <person name="Ohtoshi R."/>
            <person name="Malay A.D."/>
            <person name="Moran D.A.P."/>
            <person name="Tomita M."/>
            <person name="Numata K."/>
            <person name="Arakawa K."/>
        </authorList>
    </citation>
    <scope>NUCLEOTIDE SEQUENCE</scope>
</reference>
<keyword evidence="2" id="KW-1185">Reference proteome</keyword>
<accession>A0A8X6VCW4</accession>
<name>A0A8X6VCW4_TRICX</name>
<evidence type="ECO:0000313" key="2">
    <source>
        <dbReference type="Proteomes" id="UP000887159"/>
    </source>
</evidence>
<evidence type="ECO:0000313" key="1">
    <source>
        <dbReference type="EMBL" id="GFY03278.1"/>
    </source>
</evidence>
<dbReference type="Proteomes" id="UP000887159">
    <property type="component" value="Unassembled WGS sequence"/>
</dbReference>
<proteinExistence type="predicted"/>
<gene>
    <name evidence="1" type="ORF">TNCV_1172381</name>
</gene>
<organism evidence="1 2">
    <name type="scientific">Trichonephila clavipes</name>
    <name type="common">Golden silk orbweaver</name>
    <name type="synonym">Nephila clavipes</name>
    <dbReference type="NCBI Taxonomy" id="2585209"/>
    <lineage>
        <taxon>Eukaryota</taxon>
        <taxon>Metazoa</taxon>
        <taxon>Ecdysozoa</taxon>
        <taxon>Arthropoda</taxon>
        <taxon>Chelicerata</taxon>
        <taxon>Arachnida</taxon>
        <taxon>Araneae</taxon>
        <taxon>Araneomorphae</taxon>
        <taxon>Entelegynae</taxon>
        <taxon>Araneoidea</taxon>
        <taxon>Nephilidae</taxon>
        <taxon>Trichonephila</taxon>
    </lineage>
</organism>
<comment type="caution">
    <text evidence="1">The sequence shown here is derived from an EMBL/GenBank/DDBJ whole genome shotgun (WGS) entry which is preliminary data.</text>
</comment>